<protein>
    <submittedName>
        <fullName evidence="1">Uncharacterized protein</fullName>
    </submittedName>
</protein>
<comment type="caution">
    <text evidence="1">The sequence shown here is derived from an EMBL/GenBank/DDBJ whole genome shotgun (WGS) entry which is preliminary data.</text>
</comment>
<reference evidence="1 2" key="1">
    <citation type="journal article" date="2019" name="Genome Biol. Evol.">
        <title>Insights into the evolution of the New World diploid cottons (Gossypium, subgenus Houzingenia) based on genome sequencing.</title>
        <authorList>
            <person name="Grover C.E."/>
            <person name="Arick M.A. 2nd"/>
            <person name="Thrash A."/>
            <person name="Conover J.L."/>
            <person name="Sanders W.S."/>
            <person name="Peterson D.G."/>
            <person name="Frelichowski J.E."/>
            <person name="Scheffler J.A."/>
            <person name="Scheffler B.E."/>
            <person name="Wendel J.F."/>
        </authorList>
    </citation>
    <scope>NUCLEOTIDE SEQUENCE [LARGE SCALE GENOMIC DNA]</scope>
    <source>
        <strain evidence="1">8</strain>
        <tissue evidence="1">Leaf</tissue>
    </source>
</reference>
<name>A0A7J9ESS5_9ROSI</name>
<sequence>MCLCSYWSKSIFCDSGSDHFPGNESDG</sequence>
<accession>A0A7J9ESS5</accession>
<evidence type="ECO:0000313" key="2">
    <source>
        <dbReference type="Proteomes" id="UP000593568"/>
    </source>
</evidence>
<keyword evidence="2" id="KW-1185">Reference proteome</keyword>
<gene>
    <name evidence="1" type="ORF">Gotri_011159</name>
</gene>
<feature type="non-terminal residue" evidence="1">
    <location>
        <position position="27"/>
    </location>
</feature>
<dbReference type="Proteomes" id="UP000593568">
    <property type="component" value="Unassembled WGS sequence"/>
</dbReference>
<organism evidence="1 2">
    <name type="scientific">Gossypium trilobum</name>
    <dbReference type="NCBI Taxonomy" id="34281"/>
    <lineage>
        <taxon>Eukaryota</taxon>
        <taxon>Viridiplantae</taxon>
        <taxon>Streptophyta</taxon>
        <taxon>Embryophyta</taxon>
        <taxon>Tracheophyta</taxon>
        <taxon>Spermatophyta</taxon>
        <taxon>Magnoliopsida</taxon>
        <taxon>eudicotyledons</taxon>
        <taxon>Gunneridae</taxon>
        <taxon>Pentapetalae</taxon>
        <taxon>rosids</taxon>
        <taxon>malvids</taxon>
        <taxon>Malvales</taxon>
        <taxon>Malvaceae</taxon>
        <taxon>Malvoideae</taxon>
        <taxon>Gossypium</taxon>
    </lineage>
</organism>
<dbReference type="EMBL" id="JABEZW010000009">
    <property type="protein sequence ID" value="MBA0776106.1"/>
    <property type="molecule type" value="Genomic_DNA"/>
</dbReference>
<evidence type="ECO:0000313" key="1">
    <source>
        <dbReference type="EMBL" id="MBA0776106.1"/>
    </source>
</evidence>
<dbReference type="AlphaFoldDB" id="A0A7J9ESS5"/>
<proteinExistence type="predicted"/>